<comment type="caution">
    <text evidence="1">The sequence shown here is derived from an EMBL/GenBank/DDBJ whole genome shotgun (WGS) entry which is preliminary data.</text>
</comment>
<dbReference type="EMBL" id="JBHTIS010003516">
    <property type="protein sequence ID" value="MFD1051342.1"/>
    <property type="molecule type" value="Genomic_DNA"/>
</dbReference>
<proteinExistence type="predicted"/>
<evidence type="ECO:0008006" key="3">
    <source>
        <dbReference type="Google" id="ProtNLM"/>
    </source>
</evidence>
<dbReference type="InterPro" id="IPR023213">
    <property type="entry name" value="CAT-like_dom_sf"/>
</dbReference>
<reference evidence="2" key="1">
    <citation type="journal article" date="2019" name="Int. J. Syst. Evol. Microbiol.">
        <title>The Global Catalogue of Microorganisms (GCM) 10K type strain sequencing project: providing services to taxonomists for standard genome sequencing and annotation.</title>
        <authorList>
            <consortium name="The Broad Institute Genomics Platform"/>
            <consortium name="The Broad Institute Genome Sequencing Center for Infectious Disease"/>
            <person name="Wu L."/>
            <person name="Ma J."/>
        </authorList>
    </citation>
    <scope>NUCLEOTIDE SEQUENCE [LARGE SCALE GENOMIC DNA]</scope>
    <source>
        <strain evidence="2">JCM 31486</strain>
    </source>
</reference>
<evidence type="ECO:0000313" key="1">
    <source>
        <dbReference type="EMBL" id="MFD1051342.1"/>
    </source>
</evidence>
<sequence>TPVMHWLRDVGGPIEQFDQAMTVDVPEGVTRERVVEVLQAVVDHHDTLRLKLSTDWTLAVQPAVKVTLDTPLDPSACRLVFSMTPTSRPTSCTGPNGGRAEPGLPCDVIPTFRMLFSVPPNEFRDAATSPTKSAT</sequence>
<keyword evidence="2" id="KW-1185">Reference proteome</keyword>
<name>A0ABW3MM72_9PSEU</name>
<gene>
    <name evidence="1" type="ORF">ACFQ1S_40270</name>
</gene>
<dbReference type="Proteomes" id="UP001597045">
    <property type="component" value="Unassembled WGS sequence"/>
</dbReference>
<organism evidence="1 2">
    <name type="scientific">Kibdelosporangium lantanae</name>
    <dbReference type="NCBI Taxonomy" id="1497396"/>
    <lineage>
        <taxon>Bacteria</taxon>
        <taxon>Bacillati</taxon>
        <taxon>Actinomycetota</taxon>
        <taxon>Actinomycetes</taxon>
        <taxon>Pseudonocardiales</taxon>
        <taxon>Pseudonocardiaceae</taxon>
        <taxon>Kibdelosporangium</taxon>
    </lineage>
</organism>
<accession>A0ABW3MM72</accession>
<feature type="non-terminal residue" evidence="1">
    <location>
        <position position="1"/>
    </location>
</feature>
<protein>
    <recommendedName>
        <fullName evidence="3">Condensation domain-containing protein</fullName>
    </recommendedName>
</protein>
<dbReference type="Gene3D" id="3.30.559.10">
    <property type="entry name" value="Chloramphenicol acetyltransferase-like domain"/>
    <property type="match status" value="1"/>
</dbReference>
<dbReference type="SUPFAM" id="SSF52777">
    <property type="entry name" value="CoA-dependent acyltransferases"/>
    <property type="match status" value="1"/>
</dbReference>
<evidence type="ECO:0000313" key="2">
    <source>
        <dbReference type="Proteomes" id="UP001597045"/>
    </source>
</evidence>